<sequence>MSGGKSILISAPLQVRFLASACATETAASKTNNPHPKLGVLIDLRSVDFFQKKIFQLQ</sequence>
<evidence type="ECO:0000313" key="1">
    <source>
        <dbReference type="EMBL" id="AMO97765.1"/>
    </source>
</evidence>
<reference evidence="1 2" key="1">
    <citation type="submission" date="2015-11" db="EMBL/GenBank/DDBJ databases">
        <title>Exploring the genomic traits of fungus-feeding bacterial genus Collimonas.</title>
        <authorList>
            <person name="Song C."/>
            <person name="Schmidt R."/>
            <person name="de Jager V."/>
            <person name="Krzyzanowska D."/>
            <person name="Jongedijk E."/>
            <person name="Cankar K."/>
            <person name="Beekwilder J."/>
            <person name="van Veen A."/>
            <person name="de Boer W."/>
            <person name="van Veen J.A."/>
            <person name="Garbeva P."/>
        </authorList>
    </citation>
    <scope>NUCLEOTIDE SEQUENCE [LARGE SCALE GENOMIC DNA]</scope>
    <source>
        <strain evidence="1 2">Ter6</strain>
    </source>
</reference>
<dbReference type="EMBL" id="CP013232">
    <property type="protein sequence ID" value="AMO97765.1"/>
    <property type="molecule type" value="Genomic_DNA"/>
</dbReference>
<dbReference type="Proteomes" id="UP000072421">
    <property type="component" value="Chromosome"/>
</dbReference>
<organism evidence="1">
    <name type="scientific">Collimonas fungivorans</name>
    <dbReference type="NCBI Taxonomy" id="158899"/>
    <lineage>
        <taxon>Bacteria</taxon>
        <taxon>Pseudomonadati</taxon>
        <taxon>Pseudomonadota</taxon>
        <taxon>Betaproteobacteria</taxon>
        <taxon>Burkholderiales</taxon>
        <taxon>Oxalobacteraceae</taxon>
        <taxon>Collimonas</taxon>
    </lineage>
</organism>
<gene>
    <name evidence="1" type="ORF">CFter6_5196</name>
</gene>
<dbReference type="PATRIC" id="fig|158899.10.peg.5119"/>
<evidence type="ECO:0000313" key="2">
    <source>
        <dbReference type="Proteomes" id="UP000072421"/>
    </source>
</evidence>
<name>A0A127PJ88_9BURK</name>
<accession>A0A127PJ88</accession>
<protein>
    <submittedName>
        <fullName evidence="1">Uncharacterized protein</fullName>
    </submittedName>
</protein>
<proteinExistence type="predicted"/>
<dbReference type="AlphaFoldDB" id="A0A127PJ88"/>